<protein>
    <submittedName>
        <fullName evidence="2">Uncharacterized protein</fullName>
    </submittedName>
</protein>
<comment type="caution">
    <text evidence="2">The sequence shown here is derived from an EMBL/GenBank/DDBJ whole genome shotgun (WGS) entry which is preliminary data.</text>
</comment>
<dbReference type="PANTHER" id="PTHR11918:SF45">
    <property type="entry name" value="THREONYLCARBAMOYLADENOSINE TRNA METHYLTHIOTRANSFERASE"/>
    <property type="match status" value="1"/>
</dbReference>
<dbReference type="AlphaFoldDB" id="A0A7J7LTB2"/>
<keyword evidence="1" id="KW-0808">Transferase</keyword>
<dbReference type="PANTHER" id="PTHR11918">
    <property type="entry name" value="RADICAL SAM PROTEINS"/>
    <property type="match status" value="1"/>
</dbReference>
<sequence>MYQFNQGVTVWNAMNREYIVGEFRTMVDTLYQLVPEMQIANAIICRFSGETEEDFAQTLNLIRDYKFPQVHISQFYPRPRTPAARMKKVSINTINGIWETPWEARSMMRFIYKTLLYFDEWWIEHTFREVKGAPDHIAKLASTMEYFDLDVNSFDATLVQIYDEEKKGKIYFMPALGGVDELCFGTYAWATWSLLIQDKLVDTGKPGDRVEAYIDCLHLKKTNKSRMKVEDIMDLDNGLGDKDDEDVPYDQYKKVEALEHEMIRVRKELEGEKVAREEAWAKVSALELD</sequence>
<organism evidence="2 3">
    <name type="scientific">Kingdonia uniflora</name>
    <dbReference type="NCBI Taxonomy" id="39325"/>
    <lineage>
        <taxon>Eukaryota</taxon>
        <taxon>Viridiplantae</taxon>
        <taxon>Streptophyta</taxon>
        <taxon>Embryophyta</taxon>
        <taxon>Tracheophyta</taxon>
        <taxon>Spermatophyta</taxon>
        <taxon>Magnoliopsida</taxon>
        <taxon>Ranunculales</taxon>
        <taxon>Circaeasteraceae</taxon>
        <taxon>Kingdonia</taxon>
    </lineage>
</organism>
<evidence type="ECO:0000313" key="2">
    <source>
        <dbReference type="EMBL" id="KAF6145774.1"/>
    </source>
</evidence>
<dbReference type="GO" id="GO:0005783">
    <property type="term" value="C:endoplasmic reticulum"/>
    <property type="evidence" value="ECO:0007669"/>
    <property type="project" value="TreeGrafter"/>
</dbReference>
<dbReference type="InterPro" id="IPR058240">
    <property type="entry name" value="rSAM_sf"/>
</dbReference>
<proteinExistence type="predicted"/>
<gene>
    <name evidence="2" type="ORF">GIB67_016223</name>
</gene>
<keyword evidence="3" id="KW-1185">Reference proteome</keyword>
<evidence type="ECO:0000256" key="1">
    <source>
        <dbReference type="ARBA" id="ARBA00022679"/>
    </source>
</evidence>
<dbReference type="Gene3D" id="3.30.750.200">
    <property type="match status" value="1"/>
</dbReference>
<dbReference type="OrthoDB" id="1746438at2759"/>
<name>A0A7J7LTB2_9MAGN</name>
<reference evidence="2 3" key="1">
    <citation type="journal article" date="2020" name="IScience">
        <title>Genome Sequencing of the Endangered Kingdonia uniflora (Circaeasteraceae, Ranunculales) Reveals Potential Mechanisms of Evolutionary Specialization.</title>
        <authorList>
            <person name="Sun Y."/>
            <person name="Deng T."/>
            <person name="Zhang A."/>
            <person name="Moore M.J."/>
            <person name="Landis J.B."/>
            <person name="Lin N."/>
            <person name="Zhang H."/>
            <person name="Zhang X."/>
            <person name="Huang J."/>
            <person name="Zhang X."/>
            <person name="Sun H."/>
            <person name="Wang H."/>
        </authorList>
    </citation>
    <scope>NUCLEOTIDE SEQUENCE [LARGE SCALE GENOMIC DNA]</scope>
    <source>
        <strain evidence="2">TB1705</strain>
        <tissue evidence="2">Leaf</tissue>
    </source>
</reference>
<dbReference type="GO" id="GO:0035598">
    <property type="term" value="F:tRNA (N(6)-L-threonylcarbamoyladenosine(37)-C(2))-methylthiotransferase activity"/>
    <property type="evidence" value="ECO:0007669"/>
    <property type="project" value="TreeGrafter"/>
</dbReference>
<dbReference type="EMBL" id="JACGCM010002030">
    <property type="protein sequence ID" value="KAF6145774.1"/>
    <property type="molecule type" value="Genomic_DNA"/>
</dbReference>
<evidence type="ECO:0000313" key="3">
    <source>
        <dbReference type="Proteomes" id="UP000541444"/>
    </source>
</evidence>
<dbReference type="Proteomes" id="UP000541444">
    <property type="component" value="Unassembled WGS sequence"/>
</dbReference>
<accession>A0A7J7LTB2</accession>
<dbReference type="SUPFAM" id="SSF102114">
    <property type="entry name" value="Radical SAM enzymes"/>
    <property type="match status" value="1"/>
</dbReference>